<protein>
    <submittedName>
        <fullName evidence="4">Diguanylate cyclase</fullName>
    </submittedName>
</protein>
<dbReference type="SMART" id="SM00091">
    <property type="entry name" value="PAS"/>
    <property type="match status" value="1"/>
</dbReference>
<evidence type="ECO:0000259" key="3">
    <source>
        <dbReference type="PROSITE" id="PS50887"/>
    </source>
</evidence>
<organism evidence="4 5">
    <name type="scientific">Billgrantia desiderata</name>
    <dbReference type="NCBI Taxonomy" id="52021"/>
    <lineage>
        <taxon>Bacteria</taxon>
        <taxon>Pseudomonadati</taxon>
        <taxon>Pseudomonadota</taxon>
        <taxon>Gammaproteobacteria</taxon>
        <taxon>Oceanospirillales</taxon>
        <taxon>Halomonadaceae</taxon>
        <taxon>Billgrantia</taxon>
    </lineage>
</organism>
<dbReference type="Pfam" id="PF00563">
    <property type="entry name" value="EAL"/>
    <property type="match status" value="1"/>
</dbReference>
<feature type="domain" description="PAS" evidence="1">
    <location>
        <begin position="20"/>
        <end position="64"/>
    </location>
</feature>
<dbReference type="RefSeq" id="WP_234240354.1">
    <property type="nucleotide sequence ID" value="NZ_JABFTS010000008.1"/>
</dbReference>
<gene>
    <name evidence="4" type="ORF">HOP61_17110</name>
</gene>
<dbReference type="Gene3D" id="3.30.450.20">
    <property type="entry name" value="PAS domain"/>
    <property type="match status" value="1"/>
</dbReference>
<dbReference type="InterPro" id="IPR029787">
    <property type="entry name" value="Nucleotide_cyclase"/>
</dbReference>
<dbReference type="InterPro" id="IPR043128">
    <property type="entry name" value="Rev_trsase/Diguanyl_cyclase"/>
</dbReference>
<dbReference type="CDD" id="cd01949">
    <property type="entry name" value="GGDEF"/>
    <property type="match status" value="1"/>
</dbReference>
<dbReference type="SMART" id="SM00052">
    <property type="entry name" value="EAL"/>
    <property type="match status" value="1"/>
</dbReference>
<evidence type="ECO:0000259" key="2">
    <source>
        <dbReference type="PROSITE" id="PS50883"/>
    </source>
</evidence>
<accession>A0AAW4YY88</accession>
<dbReference type="PROSITE" id="PS50883">
    <property type="entry name" value="EAL"/>
    <property type="match status" value="1"/>
</dbReference>
<proteinExistence type="predicted"/>
<comment type="caution">
    <text evidence="4">The sequence shown here is derived from an EMBL/GenBank/DDBJ whole genome shotgun (WGS) entry which is preliminary data.</text>
</comment>
<feature type="domain" description="EAL" evidence="2">
    <location>
        <begin position="320"/>
        <end position="577"/>
    </location>
</feature>
<reference evidence="4" key="2">
    <citation type="journal article" date="2021" name="Front. Microbiol.">
        <title>Aerobic Denitrification and Heterotrophic Sulfur Oxidation in the Genus Halomonas Revealed by Six Novel Species Characterizations and Genome-Based Analysis.</title>
        <authorList>
            <person name="Wang L."/>
            <person name="Shao Z."/>
        </authorList>
    </citation>
    <scope>NUCLEOTIDE SEQUENCE</scope>
    <source>
        <strain evidence="4">MCCC 1A05776</strain>
    </source>
</reference>
<dbReference type="CDD" id="cd01948">
    <property type="entry name" value="EAL"/>
    <property type="match status" value="1"/>
</dbReference>
<reference evidence="4" key="1">
    <citation type="submission" date="2020-05" db="EMBL/GenBank/DDBJ databases">
        <authorList>
            <person name="Wang L."/>
            <person name="Shao Z."/>
        </authorList>
    </citation>
    <scope>NUCLEOTIDE SEQUENCE</scope>
    <source>
        <strain evidence="4">MCCC 1A05776</strain>
    </source>
</reference>
<dbReference type="NCBIfam" id="TIGR00229">
    <property type="entry name" value="sensory_box"/>
    <property type="match status" value="1"/>
</dbReference>
<dbReference type="EMBL" id="JABFTS010000008">
    <property type="protein sequence ID" value="MCE8053012.1"/>
    <property type="molecule type" value="Genomic_DNA"/>
</dbReference>
<evidence type="ECO:0000313" key="4">
    <source>
        <dbReference type="EMBL" id="MCE8053012.1"/>
    </source>
</evidence>
<sequence>MNHHGNRPPGKQAHSLAQHPARLVKDAFEQSQTGIVITDAEGRITMVNDAFCRIAGSDRAETTGWPIEHFFVSLRPFSRLPGSGDSAQTTALSWQQEVLCRQNNGESVPVLMLVDTLLDERSKLRGRLYSFVRFTTPGGELLDDRHWIHIDPMTGLPNWLLLRDRLDHALAQAERADTTLALLFIDIDRFKSVNDAVGHIEGDRILGEIARRLQQEVRSKDTLARLGSDQFVVLLEKDGTAEAAQVVAERLQEALEPPFTSEDRYLLLTSSIGVALYPGDAEDVETLIQAARSAMFMARKKGPGRLAFVDHRLTSRLKEKYRLENQLSEAIHLPDRHFALHYQPEFDRNSLRCTGLEGMLRWKHPERWQQPPGHYLDAIARLGLGVRLNRWMIQAVIADHHQWSDDASPLAQLPISLHLCEAHLAQDTFDSRPLDHFLRHLDTTSFDWLTLKVPAQGLGNDLDMTTHMLKRLEQLGIRLAVEELGSTPVDIAWLSRLPFQKATVDAQLTRAHRDGRRLVEASCRMLNSLGIEPVIVGVDDETVATDMETTSARLVQGNLYCPAMSAKALAAWLAEHQPPEE</sequence>
<evidence type="ECO:0000259" key="1">
    <source>
        <dbReference type="PROSITE" id="PS50112"/>
    </source>
</evidence>
<dbReference type="AlphaFoldDB" id="A0AAW4YY88"/>
<dbReference type="Proteomes" id="UP001320178">
    <property type="component" value="Unassembled WGS sequence"/>
</dbReference>
<name>A0AAW4YY88_9GAMM</name>
<dbReference type="SMART" id="SM00267">
    <property type="entry name" value="GGDEF"/>
    <property type="match status" value="1"/>
</dbReference>
<dbReference type="Pfam" id="PF13426">
    <property type="entry name" value="PAS_9"/>
    <property type="match status" value="1"/>
</dbReference>
<dbReference type="SUPFAM" id="SSF141868">
    <property type="entry name" value="EAL domain-like"/>
    <property type="match status" value="1"/>
</dbReference>
<dbReference type="InterPro" id="IPR000014">
    <property type="entry name" value="PAS"/>
</dbReference>
<feature type="domain" description="GGDEF" evidence="3">
    <location>
        <begin position="178"/>
        <end position="311"/>
    </location>
</feature>
<dbReference type="SUPFAM" id="SSF55073">
    <property type="entry name" value="Nucleotide cyclase"/>
    <property type="match status" value="1"/>
</dbReference>
<dbReference type="PANTHER" id="PTHR44757:SF2">
    <property type="entry name" value="BIOFILM ARCHITECTURE MAINTENANCE PROTEIN MBAA"/>
    <property type="match status" value="1"/>
</dbReference>
<dbReference type="PROSITE" id="PS50112">
    <property type="entry name" value="PAS"/>
    <property type="match status" value="1"/>
</dbReference>
<dbReference type="Gene3D" id="3.20.20.450">
    <property type="entry name" value="EAL domain"/>
    <property type="match status" value="1"/>
</dbReference>
<evidence type="ECO:0000313" key="5">
    <source>
        <dbReference type="Proteomes" id="UP001320178"/>
    </source>
</evidence>
<dbReference type="Pfam" id="PF00990">
    <property type="entry name" value="GGDEF"/>
    <property type="match status" value="1"/>
</dbReference>
<dbReference type="CDD" id="cd00130">
    <property type="entry name" value="PAS"/>
    <property type="match status" value="1"/>
</dbReference>
<dbReference type="InterPro" id="IPR035919">
    <property type="entry name" value="EAL_sf"/>
</dbReference>
<dbReference type="PROSITE" id="PS50887">
    <property type="entry name" value="GGDEF"/>
    <property type="match status" value="1"/>
</dbReference>
<dbReference type="NCBIfam" id="TIGR00254">
    <property type="entry name" value="GGDEF"/>
    <property type="match status" value="1"/>
</dbReference>
<dbReference type="InterPro" id="IPR001633">
    <property type="entry name" value="EAL_dom"/>
</dbReference>
<dbReference type="PANTHER" id="PTHR44757">
    <property type="entry name" value="DIGUANYLATE CYCLASE DGCP"/>
    <property type="match status" value="1"/>
</dbReference>
<dbReference type="InterPro" id="IPR000160">
    <property type="entry name" value="GGDEF_dom"/>
</dbReference>
<dbReference type="Gene3D" id="3.30.70.270">
    <property type="match status" value="1"/>
</dbReference>
<dbReference type="InterPro" id="IPR052155">
    <property type="entry name" value="Biofilm_reg_signaling"/>
</dbReference>
<dbReference type="InterPro" id="IPR035965">
    <property type="entry name" value="PAS-like_dom_sf"/>
</dbReference>
<dbReference type="SUPFAM" id="SSF55785">
    <property type="entry name" value="PYP-like sensor domain (PAS domain)"/>
    <property type="match status" value="1"/>
</dbReference>